<organism evidence="9 10">
    <name type="scientific">Psychrosphaera algicola</name>
    <dbReference type="NCBI Taxonomy" id="3023714"/>
    <lineage>
        <taxon>Bacteria</taxon>
        <taxon>Pseudomonadati</taxon>
        <taxon>Pseudomonadota</taxon>
        <taxon>Gammaproteobacteria</taxon>
        <taxon>Alteromonadales</taxon>
        <taxon>Pseudoalteromonadaceae</taxon>
        <taxon>Psychrosphaera</taxon>
    </lineage>
</organism>
<dbReference type="EMBL" id="JAQOMS010000002">
    <property type="protein sequence ID" value="MDC2888433.1"/>
    <property type="molecule type" value="Genomic_DNA"/>
</dbReference>
<keyword evidence="4 6" id="KW-0460">Magnesium</keyword>
<evidence type="ECO:0000256" key="2">
    <source>
        <dbReference type="ARBA" id="ARBA00022695"/>
    </source>
</evidence>
<comment type="function">
    <text evidence="6">Modifies, by uridylylation and deuridylylation, the PII regulatory proteins (GlnB and homologs), in response to the nitrogen status of the cell that GlnD senses through the glutamine level. Under low glutamine levels, catalyzes the conversion of the PII proteins and UTP to PII-UMP and PPi, while under higher glutamine levels, GlnD hydrolyzes PII-UMP to PII and UMP (deuridylylation). Thus, controls uridylylation state and activity of the PII proteins, and plays an important role in the regulation of nitrogen metabolism.</text>
</comment>
<evidence type="ECO:0000256" key="1">
    <source>
        <dbReference type="ARBA" id="ARBA00022679"/>
    </source>
</evidence>
<evidence type="ECO:0000313" key="9">
    <source>
        <dbReference type="EMBL" id="MDC2888433.1"/>
    </source>
</evidence>
<accession>A0ABT5FC60</accession>
<proteinExistence type="inferred from homology"/>
<comment type="cofactor">
    <cofactor evidence="6">
        <name>Mg(2+)</name>
        <dbReference type="ChEBI" id="CHEBI:18420"/>
    </cofactor>
</comment>
<evidence type="ECO:0000259" key="8">
    <source>
        <dbReference type="Pfam" id="PF08335"/>
    </source>
</evidence>
<dbReference type="InterPro" id="IPR013546">
    <property type="entry name" value="PII_UdlTrfase/GS_AdlTrfase"/>
</dbReference>
<comment type="catalytic activity">
    <reaction evidence="6">
        <text>[protein-PII]-uridylyl-L-tyrosine + H2O = [protein-PII]-L-tyrosine + UMP + H(+)</text>
        <dbReference type="Rhea" id="RHEA:48600"/>
        <dbReference type="Rhea" id="RHEA-COMP:12147"/>
        <dbReference type="Rhea" id="RHEA-COMP:12148"/>
        <dbReference type="ChEBI" id="CHEBI:15377"/>
        <dbReference type="ChEBI" id="CHEBI:15378"/>
        <dbReference type="ChEBI" id="CHEBI:46858"/>
        <dbReference type="ChEBI" id="CHEBI:57865"/>
        <dbReference type="ChEBI" id="CHEBI:90602"/>
    </reaction>
</comment>
<comment type="caution">
    <text evidence="6">Lacks conserved residue(s) required for the propagation of feature annotation.</text>
</comment>
<evidence type="ECO:0000256" key="6">
    <source>
        <dbReference type="HAMAP-Rule" id="MF_00277"/>
    </source>
</evidence>
<feature type="domain" description="Polymerase nucleotidyl transferase" evidence="7">
    <location>
        <begin position="71"/>
        <end position="100"/>
    </location>
</feature>
<comment type="domain">
    <text evidence="6">Has four distinct domains: an N-terminal nucleotidyltransferase (NT) domain responsible for UTase activity, a central HD domain that encodes UR activity, and two C-terminal ACT domains that seem to have a role in glutamine sensing.</text>
</comment>
<evidence type="ECO:0000256" key="5">
    <source>
        <dbReference type="ARBA" id="ARBA00023268"/>
    </source>
</evidence>
<feature type="region of interest" description="Uridylyltransferase" evidence="6">
    <location>
        <begin position="1"/>
        <end position="332"/>
    </location>
</feature>
<dbReference type="SUPFAM" id="SSF81301">
    <property type="entry name" value="Nucleotidyltransferase"/>
    <property type="match status" value="1"/>
</dbReference>
<dbReference type="HAMAP" id="MF_00277">
    <property type="entry name" value="PII_uridylyl_transf"/>
    <property type="match status" value="1"/>
</dbReference>
<dbReference type="Pfam" id="PF01909">
    <property type="entry name" value="NTP_transf_2"/>
    <property type="match status" value="1"/>
</dbReference>
<dbReference type="Pfam" id="PF08335">
    <property type="entry name" value="GlnD_UR_UTase"/>
    <property type="match status" value="1"/>
</dbReference>
<keyword evidence="5 6" id="KW-0511">Multifunctional enzyme</keyword>
<dbReference type="PANTHER" id="PTHR47320">
    <property type="entry name" value="BIFUNCTIONAL URIDYLYLTRANSFERASE/URIDYLYL-REMOVING ENZYME"/>
    <property type="match status" value="1"/>
</dbReference>
<dbReference type="EC" id="3.1.4.-" evidence="6"/>
<reference evidence="9 10" key="1">
    <citation type="submission" date="2023-01" db="EMBL/GenBank/DDBJ databases">
        <title>Psychrosphaera sp. nov., isolated from marine algae.</title>
        <authorList>
            <person name="Bayburt H."/>
            <person name="Choi B.J."/>
            <person name="Kim J.M."/>
            <person name="Choi D.G."/>
            <person name="Jeon C.O."/>
        </authorList>
    </citation>
    <scope>NUCLEOTIDE SEQUENCE [LARGE SCALE GENOMIC DNA]</scope>
    <source>
        <strain evidence="9 10">G1-22</strain>
    </source>
</reference>
<comment type="similarity">
    <text evidence="6">Belongs to the GlnD family.</text>
</comment>
<dbReference type="EC" id="2.7.7.59" evidence="6"/>
<dbReference type="InterPro" id="IPR010043">
    <property type="entry name" value="UTase/UR"/>
</dbReference>
<dbReference type="Proteomes" id="UP001528411">
    <property type="component" value="Unassembled WGS sequence"/>
</dbReference>
<sequence>MNIQIPNELLSPLPVPFQLLEYKTRLKEFGDWSRENFGLMTVRRLVNARSDFVDFILLNVWQLSDLHIEEDISLLAVGGYGRGELHPESDIDLLLLSKKAIKPAVQEKISLFLTTLWDLKFDVGHAVRTIKEAIDIGKDDITIATNLMERRLICGNNHNFEELEVELNKSKFLSSQDFYIKKRDEQEERHARYHSTSYNLEPNLKANPSCLRDLQTISWVAKKHYNTQSVAELVGHDYLLQDEYQEMQECQDYLWQMRFALHIVAKRSENRLLFDYQPQVAELMGFGDDGKPSVERMMKRFFRVARRVTELNSMLLQRFNSSILGVTRDVIVLDDDFAIHGRSLLVRHEDVFFYRANIFKMFIHIAENPQVEKLHSATIRLFRRVRRRLMGICKT</sequence>
<dbReference type="RefSeq" id="WP_272180054.1">
    <property type="nucleotide sequence ID" value="NZ_JAQOMS010000002.1"/>
</dbReference>
<name>A0ABT5FC60_9GAMM</name>
<keyword evidence="1 6" id="KW-0808">Transferase</keyword>
<keyword evidence="10" id="KW-1185">Reference proteome</keyword>
<dbReference type="SUPFAM" id="SSF81593">
    <property type="entry name" value="Nucleotidyltransferase substrate binding subunit/domain"/>
    <property type="match status" value="1"/>
</dbReference>
<comment type="caution">
    <text evidence="9">The sequence shown here is derived from an EMBL/GenBank/DDBJ whole genome shotgun (WGS) entry which is preliminary data.</text>
</comment>
<evidence type="ECO:0000313" key="10">
    <source>
        <dbReference type="Proteomes" id="UP001528411"/>
    </source>
</evidence>
<protein>
    <recommendedName>
        <fullName evidence="6">Bifunctional uridylyltransferase/uridylyl-removing enzyme</fullName>
        <shortName evidence="6">UTase/UR</shortName>
    </recommendedName>
    <alternativeName>
        <fullName evidence="6">Bifunctional [protein-PII] modification enzyme</fullName>
    </alternativeName>
    <alternativeName>
        <fullName evidence="6">Bifunctional nitrogen sensor protein</fullName>
    </alternativeName>
    <domain>
        <recommendedName>
            <fullName evidence="6">[Protein-PII] uridylyltransferase</fullName>
            <shortName evidence="6">PII uridylyltransferase</shortName>
            <shortName evidence="6">UTase</shortName>
            <ecNumber evidence="6">2.7.7.59</ecNumber>
        </recommendedName>
    </domain>
    <domain>
        <recommendedName>
            <fullName evidence="6">[Protein-PII]-UMP uridylyl-removing enzyme</fullName>
            <shortName evidence="6">UR</shortName>
            <ecNumber evidence="6">3.1.4.-</ecNumber>
        </recommendedName>
    </domain>
</protein>
<comment type="catalytic activity">
    <reaction evidence="6">
        <text>[protein-PII]-L-tyrosine + UTP = [protein-PII]-uridylyl-L-tyrosine + diphosphate</text>
        <dbReference type="Rhea" id="RHEA:13673"/>
        <dbReference type="Rhea" id="RHEA-COMP:12147"/>
        <dbReference type="Rhea" id="RHEA-COMP:12148"/>
        <dbReference type="ChEBI" id="CHEBI:33019"/>
        <dbReference type="ChEBI" id="CHEBI:46398"/>
        <dbReference type="ChEBI" id="CHEBI:46858"/>
        <dbReference type="ChEBI" id="CHEBI:90602"/>
        <dbReference type="EC" id="2.7.7.59"/>
    </reaction>
</comment>
<gene>
    <name evidence="6" type="primary">glnD</name>
    <name evidence="9" type="ORF">PN838_06275</name>
</gene>
<dbReference type="CDD" id="cd05401">
    <property type="entry name" value="NT_GlnE_GlnD_like"/>
    <property type="match status" value="1"/>
</dbReference>
<dbReference type="InterPro" id="IPR043519">
    <property type="entry name" value="NT_sf"/>
</dbReference>
<dbReference type="PANTHER" id="PTHR47320:SF1">
    <property type="entry name" value="BIFUNCTIONAL URIDYLYLTRANSFERASE_URIDYLYL-REMOVING ENZYME"/>
    <property type="match status" value="1"/>
</dbReference>
<keyword evidence="2 6" id="KW-0548">Nucleotidyltransferase</keyword>
<feature type="domain" description="PII-uridylyltransferase/Glutamine-synthetase adenylyltransferase" evidence="8">
    <location>
        <begin position="178"/>
        <end position="316"/>
    </location>
</feature>
<evidence type="ECO:0000256" key="3">
    <source>
        <dbReference type="ARBA" id="ARBA00022801"/>
    </source>
</evidence>
<evidence type="ECO:0000256" key="4">
    <source>
        <dbReference type="ARBA" id="ARBA00022842"/>
    </source>
</evidence>
<comment type="activity regulation">
    <text evidence="6">Uridylyltransferase (UTase) activity is inhibited by glutamine, while glutamine activates uridylyl-removing (UR) activity.</text>
</comment>
<dbReference type="InterPro" id="IPR002934">
    <property type="entry name" value="Polymerase_NTP_transf_dom"/>
</dbReference>
<evidence type="ECO:0000259" key="7">
    <source>
        <dbReference type="Pfam" id="PF01909"/>
    </source>
</evidence>
<keyword evidence="3 6" id="KW-0378">Hydrolase</keyword>